<name>A0A7M1NWW7_HAEPA</name>
<proteinExistence type="predicted"/>
<gene>
    <name evidence="1" type="ORF">INP94_08885</name>
</gene>
<dbReference type="EMBL" id="CP063120">
    <property type="protein sequence ID" value="QOR16969.1"/>
    <property type="molecule type" value="Genomic_DNA"/>
</dbReference>
<dbReference type="AlphaFoldDB" id="A0A7M1NWW7"/>
<organism evidence="1 2">
    <name type="scientific">Haemophilus parainfluenzae</name>
    <dbReference type="NCBI Taxonomy" id="729"/>
    <lineage>
        <taxon>Bacteria</taxon>
        <taxon>Pseudomonadati</taxon>
        <taxon>Pseudomonadota</taxon>
        <taxon>Gammaproteobacteria</taxon>
        <taxon>Pasteurellales</taxon>
        <taxon>Pasteurellaceae</taxon>
        <taxon>Haemophilus</taxon>
    </lineage>
</organism>
<accession>A0A7M1NWW7</accession>
<dbReference type="RefSeq" id="WP_197543373.1">
    <property type="nucleotide sequence ID" value="NZ_CP063120.1"/>
</dbReference>
<reference evidence="1 2" key="1">
    <citation type="submission" date="2020-10" db="EMBL/GenBank/DDBJ databases">
        <title>Genomic diversity and antimicrobial resistance of Haemophilus colonising the airways of young children with cystic fibrosis.</title>
        <authorList>
            <person name="Watts S.C."/>
            <person name="Judd L.M."/>
            <person name="Carzino R."/>
            <person name="Ranganathan S."/>
            <person name="Holt K.E."/>
        </authorList>
    </citation>
    <scope>NUCLEOTIDE SEQUENCE [LARGE SCALE GENOMIC DNA]</scope>
    <source>
        <strain evidence="1 2">M1C137_2</strain>
    </source>
</reference>
<evidence type="ECO:0000313" key="2">
    <source>
        <dbReference type="Proteomes" id="UP000595009"/>
    </source>
</evidence>
<dbReference type="Proteomes" id="UP000595009">
    <property type="component" value="Chromosome"/>
</dbReference>
<evidence type="ECO:0000313" key="1">
    <source>
        <dbReference type="EMBL" id="QOR16969.1"/>
    </source>
</evidence>
<protein>
    <submittedName>
        <fullName evidence="1">Uncharacterized protein</fullName>
    </submittedName>
</protein>
<sequence length="236" mass="27932">MAKYGISPFDNDSATFAHNCIYSRALKSISKQMEELAITSKLEESMLGHMFILAIDLARFPTEQHKFTQKMNDEWQELLRNYVEGNAVKSEALAKTLDVILKYFFFRNTPKGYEIGFNKIAYLDFPERKVFIALVIDVYFDTLLEYIEIAFEDEAGLSDWQPDRMTIPAYLDLYVSWAMEVPEKAKGRVTKEQFDRWKMAYYNWFQINCTKIQKKYRTIEKINMDELFEEFGYYAV</sequence>